<proteinExistence type="predicted"/>
<reference evidence="1 2" key="1">
    <citation type="submission" date="2014-02" db="EMBL/GenBank/DDBJ databases">
        <authorList>
            <person name="Sibley D."/>
            <person name="Venepally P."/>
            <person name="Karamycheva S."/>
            <person name="Hadjithomas M."/>
            <person name="Khan A."/>
            <person name="Brunk B."/>
            <person name="Roos D."/>
            <person name="Caler E."/>
            <person name="Lorenzi H."/>
        </authorList>
    </citation>
    <scope>NUCLEOTIDE SEQUENCE [LARGE SCALE GENOMIC DNA]</scope>
    <source>
        <strain evidence="1 2">GAB2-2007-GAL-DOM2</strain>
    </source>
</reference>
<dbReference type="Proteomes" id="UP000028837">
    <property type="component" value="Unassembled WGS sequence"/>
</dbReference>
<sequence length="154" mass="17326">LYSLTGEKFKELLEDCYPAFQEYAQAQYEQETLKRQASSQLVSSEAVREEPTADYGEIMNLLVQVPVINMLDEDALQQLTRAFKKEKRLVSEKRTELLISDTAVFCTGTMHNGEMAKFSFLCLPGFELTRVSGFSDTVFSSSVKSPSSLRAFAP</sequence>
<dbReference type="EMBL" id="AHZU02000176">
    <property type="protein sequence ID" value="KFG47636.1"/>
    <property type="molecule type" value="Genomic_DNA"/>
</dbReference>
<comment type="caution">
    <text evidence="1">The sequence shown here is derived from an EMBL/GenBank/DDBJ whole genome shotgun (WGS) entry which is preliminary data.</text>
</comment>
<dbReference type="VEuPathDB" id="ToxoDB:TGDOM2_397880"/>
<protein>
    <submittedName>
        <fullName evidence="1">Uncharacterized protein</fullName>
    </submittedName>
</protein>
<evidence type="ECO:0000313" key="2">
    <source>
        <dbReference type="Proteomes" id="UP000028837"/>
    </source>
</evidence>
<accession>A0A086KTB8</accession>
<dbReference type="AlphaFoldDB" id="A0A086KTB8"/>
<feature type="non-terminal residue" evidence="1">
    <location>
        <position position="1"/>
    </location>
</feature>
<name>A0A086KTB8_TOXGO</name>
<organism evidence="1 2">
    <name type="scientific">Toxoplasma gondii GAB2-2007-GAL-DOM2</name>
    <dbReference type="NCBI Taxonomy" id="1130820"/>
    <lineage>
        <taxon>Eukaryota</taxon>
        <taxon>Sar</taxon>
        <taxon>Alveolata</taxon>
        <taxon>Apicomplexa</taxon>
        <taxon>Conoidasida</taxon>
        <taxon>Coccidia</taxon>
        <taxon>Eucoccidiorida</taxon>
        <taxon>Eimeriorina</taxon>
        <taxon>Sarcocystidae</taxon>
        <taxon>Toxoplasma</taxon>
    </lineage>
</organism>
<evidence type="ECO:0000313" key="1">
    <source>
        <dbReference type="EMBL" id="KFG47636.1"/>
    </source>
</evidence>
<gene>
    <name evidence="1" type="ORF">TGDOM2_397880</name>
</gene>